<keyword evidence="2" id="KW-0521">NADP</keyword>
<organism evidence="4 5">
    <name type="scientific">Phytoactinopolyspora alkaliphila</name>
    <dbReference type="NCBI Taxonomy" id="1783498"/>
    <lineage>
        <taxon>Bacteria</taxon>
        <taxon>Bacillati</taxon>
        <taxon>Actinomycetota</taxon>
        <taxon>Actinomycetes</taxon>
        <taxon>Jiangellales</taxon>
        <taxon>Jiangellaceae</taxon>
        <taxon>Phytoactinopolyspora</taxon>
    </lineage>
</organism>
<dbReference type="CDD" id="cd05233">
    <property type="entry name" value="SDR_c"/>
    <property type="match status" value="1"/>
</dbReference>
<dbReference type="EMBL" id="JAAGOB010000005">
    <property type="protein sequence ID" value="NED95733.1"/>
    <property type="molecule type" value="Genomic_DNA"/>
</dbReference>
<dbReference type="RefSeq" id="WP_163818520.1">
    <property type="nucleotide sequence ID" value="NZ_JAAGOB010000005.1"/>
</dbReference>
<name>A0A6N9YL67_9ACTN</name>
<dbReference type="Gene3D" id="3.40.50.720">
    <property type="entry name" value="NAD(P)-binding Rossmann-like Domain"/>
    <property type="match status" value="1"/>
</dbReference>
<gene>
    <name evidence="4" type="ORF">G1H11_10455</name>
</gene>
<dbReference type="AlphaFoldDB" id="A0A6N9YL67"/>
<evidence type="ECO:0000256" key="2">
    <source>
        <dbReference type="ARBA" id="ARBA00022857"/>
    </source>
</evidence>
<protein>
    <submittedName>
        <fullName evidence="4">SDR family oxidoreductase</fullName>
    </submittedName>
</protein>
<proteinExistence type="inferred from homology"/>
<keyword evidence="5" id="KW-1185">Reference proteome</keyword>
<dbReference type="PRINTS" id="PR00081">
    <property type="entry name" value="GDHRDH"/>
</dbReference>
<dbReference type="PRINTS" id="PR00080">
    <property type="entry name" value="SDRFAMILY"/>
</dbReference>
<dbReference type="GO" id="GO:0016491">
    <property type="term" value="F:oxidoreductase activity"/>
    <property type="evidence" value="ECO:0007669"/>
    <property type="project" value="UniProtKB-KW"/>
</dbReference>
<comment type="similarity">
    <text evidence="1">Belongs to the short-chain dehydrogenases/reductases (SDR) family.</text>
</comment>
<dbReference type="InterPro" id="IPR052178">
    <property type="entry name" value="Sec_Metab_Biosynth_SDR"/>
</dbReference>
<dbReference type="Pfam" id="PF13561">
    <property type="entry name" value="adh_short_C2"/>
    <property type="match status" value="1"/>
</dbReference>
<keyword evidence="3" id="KW-0560">Oxidoreductase</keyword>
<dbReference type="InterPro" id="IPR036291">
    <property type="entry name" value="NAD(P)-bd_dom_sf"/>
</dbReference>
<dbReference type="SUPFAM" id="SSF51735">
    <property type="entry name" value="NAD(P)-binding Rossmann-fold domains"/>
    <property type="match status" value="1"/>
</dbReference>
<comment type="caution">
    <text evidence="4">The sequence shown here is derived from an EMBL/GenBank/DDBJ whole genome shotgun (WGS) entry which is preliminary data.</text>
</comment>
<dbReference type="Proteomes" id="UP000469185">
    <property type="component" value="Unassembled WGS sequence"/>
</dbReference>
<evidence type="ECO:0000256" key="3">
    <source>
        <dbReference type="ARBA" id="ARBA00023002"/>
    </source>
</evidence>
<evidence type="ECO:0000256" key="1">
    <source>
        <dbReference type="ARBA" id="ARBA00006484"/>
    </source>
</evidence>
<reference evidence="4 5" key="1">
    <citation type="submission" date="2020-02" db="EMBL/GenBank/DDBJ databases">
        <authorList>
            <person name="Li X.-J."/>
            <person name="Feng X.-M."/>
        </authorList>
    </citation>
    <scope>NUCLEOTIDE SEQUENCE [LARGE SCALE GENOMIC DNA]</scope>
    <source>
        <strain evidence="4 5">CGMCC 4.7225</strain>
    </source>
</reference>
<dbReference type="PANTHER" id="PTHR43618">
    <property type="entry name" value="7-ALPHA-HYDROXYSTEROID DEHYDROGENASE"/>
    <property type="match status" value="1"/>
</dbReference>
<evidence type="ECO:0000313" key="5">
    <source>
        <dbReference type="Proteomes" id="UP000469185"/>
    </source>
</evidence>
<evidence type="ECO:0000313" key="4">
    <source>
        <dbReference type="EMBL" id="NED95733.1"/>
    </source>
</evidence>
<dbReference type="PANTHER" id="PTHR43618:SF8">
    <property type="entry name" value="7ALPHA-HYDROXYSTEROID DEHYDROGENASE"/>
    <property type="match status" value="1"/>
</dbReference>
<sequence length="244" mass="24751">MGNVVVTGGGTGIGRAVAERFAQEGDAVTVVGRRAEVLERSASEIGASAVVCDVSSPDSIEAALPALPDQVDVLVNNAGGVAQVEGANGDRDEEVSFLDRTARTWAADFKANVLTAVLTTTALTDRLADGARVITIGSIAARTGGGSYGAAKAALETWNVGLAARLGARAITANVVAPGLVLETEFFGEGLSQERHDRLVAATKTGRAGTPRDVAAVVAFLASAEARHVTSQVVHVDGGAYSGL</sequence>
<accession>A0A6N9YL67</accession>
<dbReference type="InterPro" id="IPR002347">
    <property type="entry name" value="SDR_fam"/>
</dbReference>